<dbReference type="InterPro" id="IPR038725">
    <property type="entry name" value="YdaG_split_barrel_FMN-bd"/>
</dbReference>
<protein>
    <submittedName>
        <fullName evidence="2">General stress protein 26</fullName>
    </submittedName>
</protein>
<evidence type="ECO:0000313" key="3">
    <source>
        <dbReference type="Proteomes" id="UP000571817"/>
    </source>
</evidence>
<dbReference type="InterPro" id="IPR012349">
    <property type="entry name" value="Split_barrel_FMN-bd"/>
</dbReference>
<reference evidence="2 3" key="1">
    <citation type="submission" date="2020-07" db="EMBL/GenBank/DDBJ databases">
        <title>Sequencing the genomes of 1000 actinobacteria strains.</title>
        <authorList>
            <person name="Klenk H.-P."/>
        </authorList>
    </citation>
    <scope>NUCLEOTIDE SEQUENCE [LARGE SCALE GENOMIC DNA]</scope>
    <source>
        <strain evidence="2 3">DSM 29531</strain>
    </source>
</reference>
<name>A0A853DFW5_9MICO</name>
<organism evidence="2 3">
    <name type="scientific">Allobranchiibius huperziae</name>
    <dbReference type="NCBI Taxonomy" id="1874116"/>
    <lineage>
        <taxon>Bacteria</taxon>
        <taxon>Bacillati</taxon>
        <taxon>Actinomycetota</taxon>
        <taxon>Actinomycetes</taxon>
        <taxon>Micrococcales</taxon>
        <taxon>Dermacoccaceae</taxon>
        <taxon>Allobranchiibius</taxon>
    </lineage>
</organism>
<evidence type="ECO:0000313" key="2">
    <source>
        <dbReference type="EMBL" id="NYJ76426.1"/>
    </source>
</evidence>
<dbReference type="Gene3D" id="2.30.110.10">
    <property type="entry name" value="Electron Transport, Fmn-binding Protein, Chain A"/>
    <property type="match status" value="1"/>
</dbReference>
<gene>
    <name evidence="2" type="ORF">HNR15_003389</name>
</gene>
<feature type="domain" description="General stress protein FMN-binding split barrel" evidence="1">
    <location>
        <begin position="17"/>
        <end position="159"/>
    </location>
</feature>
<accession>A0A853DFW5</accession>
<sequence>MTSQAAHGSPVTQDDEARDTVWKLLDKARFCMMTTVDDNGRLVSRPMGVQQTDDDLLWFFAAADSPKVAELRADPRINLAFSDSDDFISLSGTAEVVHDPAKNRELWNKFAEAWLQAEPEDERVVLIKVTADTAEYWDTPAKPSRLVGIVRTLTTGEKPPGGDNKTVDL</sequence>
<comment type="caution">
    <text evidence="2">The sequence shown here is derived from an EMBL/GenBank/DDBJ whole genome shotgun (WGS) entry which is preliminary data.</text>
</comment>
<dbReference type="RefSeq" id="WP_179483485.1">
    <property type="nucleotide sequence ID" value="NZ_JACCFW010000001.1"/>
</dbReference>
<dbReference type="AlphaFoldDB" id="A0A853DFW5"/>
<dbReference type="InterPro" id="IPR052917">
    <property type="entry name" value="Stress-Dev_Protein"/>
</dbReference>
<dbReference type="Pfam" id="PF16242">
    <property type="entry name" value="Pyrid_ox_like"/>
    <property type="match status" value="1"/>
</dbReference>
<dbReference type="Proteomes" id="UP000571817">
    <property type="component" value="Unassembled WGS sequence"/>
</dbReference>
<keyword evidence="3" id="KW-1185">Reference proteome</keyword>
<dbReference type="EMBL" id="JACCFW010000001">
    <property type="protein sequence ID" value="NYJ76426.1"/>
    <property type="molecule type" value="Genomic_DNA"/>
</dbReference>
<dbReference type="PANTHER" id="PTHR34818">
    <property type="entry name" value="PROTEIN BLI-3"/>
    <property type="match status" value="1"/>
</dbReference>
<dbReference type="SUPFAM" id="SSF50475">
    <property type="entry name" value="FMN-binding split barrel"/>
    <property type="match status" value="1"/>
</dbReference>
<dbReference type="PANTHER" id="PTHR34818:SF1">
    <property type="entry name" value="PROTEIN BLI-3"/>
    <property type="match status" value="1"/>
</dbReference>
<proteinExistence type="predicted"/>
<evidence type="ECO:0000259" key="1">
    <source>
        <dbReference type="Pfam" id="PF16242"/>
    </source>
</evidence>